<evidence type="ECO:0000313" key="3">
    <source>
        <dbReference type="EMBL" id="GED04530.1"/>
    </source>
</evidence>
<evidence type="ECO:0000256" key="1">
    <source>
        <dbReference type="SAM" id="MobiDB-lite"/>
    </source>
</evidence>
<dbReference type="EMBL" id="BJNY01000001">
    <property type="protein sequence ID" value="GED04530.1"/>
    <property type="molecule type" value="Genomic_DNA"/>
</dbReference>
<evidence type="ECO:0000313" key="4">
    <source>
        <dbReference type="Proteomes" id="UP000316612"/>
    </source>
</evidence>
<keyword evidence="4" id="KW-1185">Reference proteome</keyword>
<name>A0A4Y4DLM4_GLUUR</name>
<protein>
    <submittedName>
        <fullName evidence="3">Uncharacterized protein</fullName>
    </submittedName>
</protein>
<keyword evidence="2" id="KW-0472">Membrane</keyword>
<sequence>MEEDFNWEQLAWTSPIIVAVMTGLFLLLKAFADKRVDPLDRMEKVLNTYESSLEDALASLGRSREREKKAFKGYLEHRDWGLAWEDYEASGFADPPGRPKRPESVELNTGPVEVV</sequence>
<keyword evidence="2" id="KW-1133">Transmembrane helix</keyword>
<organism evidence="3 4">
    <name type="scientific">Glutamicibacter uratoxydans</name>
    <name type="common">Arthrobacter uratoxydans</name>
    <dbReference type="NCBI Taxonomy" id="43667"/>
    <lineage>
        <taxon>Bacteria</taxon>
        <taxon>Bacillati</taxon>
        <taxon>Actinomycetota</taxon>
        <taxon>Actinomycetes</taxon>
        <taxon>Micrococcales</taxon>
        <taxon>Micrococcaceae</taxon>
        <taxon>Glutamicibacter</taxon>
    </lineage>
</organism>
<proteinExistence type="predicted"/>
<keyword evidence="2" id="KW-0812">Transmembrane</keyword>
<comment type="caution">
    <text evidence="3">The sequence shown here is derived from an EMBL/GenBank/DDBJ whole genome shotgun (WGS) entry which is preliminary data.</text>
</comment>
<dbReference type="AlphaFoldDB" id="A0A4Y4DLM4"/>
<accession>A0A4Y4DLM4</accession>
<reference evidence="3 4" key="1">
    <citation type="submission" date="2019-06" db="EMBL/GenBank/DDBJ databases">
        <title>Whole genome shotgun sequence of Glutamicibacter uratoxydans NBRC 15515.</title>
        <authorList>
            <person name="Hosoyama A."/>
            <person name="Uohara A."/>
            <person name="Ohji S."/>
            <person name="Ichikawa N."/>
        </authorList>
    </citation>
    <scope>NUCLEOTIDE SEQUENCE [LARGE SCALE GENOMIC DNA]</scope>
    <source>
        <strain evidence="3 4">NBRC 15515</strain>
    </source>
</reference>
<evidence type="ECO:0000256" key="2">
    <source>
        <dbReference type="SAM" id="Phobius"/>
    </source>
</evidence>
<feature type="region of interest" description="Disordered" evidence="1">
    <location>
        <begin position="92"/>
        <end position="115"/>
    </location>
</feature>
<dbReference type="Proteomes" id="UP000316612">
    <property type="component" value="Unassembled WGS sequence"/>
</dbReference>
<gene>
    <name evidence="3" type="ORF">AUR04nite_00620</name>
</gene>
<dbReference type="RefSeq" id="WP_141360783.1">
    <property type="nucleotide sequence ID" value="NZ_BAAAJL010000007.1"/>
</dbReference>
<feature type="transmembrane region" description="Helical" evidence="2">
    <location>
        <begin position="12"/>
        <end position="32"/>
    </location>
</feature>